<keyword evidence="5" id="KW-0736">Signalosome</keyword>
<sequence>MAASDSVLAFFAQATSHGGIVVRDQPKLDLDLYIQNYTGRTRFDRLIFIGKTCVPLCVDALKAAVIESKKAPDVSRYRESWDCIRVAAPDEPEAQRDDAWIEKTEMGNRLETARLETELKGYKNNLIKESIRMGNEDLGKHLESIGKLQEASEAYARMRQDVSTTKHIIDCGLHLANVALQRRDWTMVLNNVGKIGGVQNSEEEKATQAYTKIASGISLLGMGNYEEAARSFLQADANIPAAEYANIASPNDVAIYGGLTALATMDRQDLQQRVLENHDFRVFLEHEPHIRKAISLFINGRYSSCLSILESACPDYLLDIYLQKHIPTIYSKIRSKCIVQYFVPFSCVTISSLDAAFAKPGQSIERELVHMIREGSLKARIDGKDKLLVAVRPDPRAEMQQEALEVARKYEQDAKERLRRISLVAAGLEVVGAKKQGADHVAGPSTDELWYDENRSLTHAGVGPVGSQG</sequence>
<dbReference type="InterPro" id="IPR011990">
    <property type="entry name" value="TPR-like_helical_dom_sf"/>
</dbReference>
<reference evidence="8 9" key="1">
    <citation type="submission" date="2018-01" db="EMBL/GenBank/DDBJ databases">
        <title>Harnessing the power of phylogenomics to disentangle the directionality and signatures of interkingdom host jumping in the parasitic fungal genus Tolypocladium.</title>
        <authorList>
            <person name="Quandt C.A."/>
            <person name="Patterson W."/>
            <person name="Spatafora J.W."/>
        </authorList>
    </citation>
    <scope>NUCLEOTIDE SEQUENCE [LARGE SCALE GENOMIC DNA]</scope>
    <source>
        <strain evidence="8 9">NRBC 100945</strain>
    </source>
</reference>
<evidence type="ECO:0000313" key="8">
    <source>
        <dbReference type="EMBL" id="POR39710.1"/>
    </source>
</evidence>
<evidence type="ECO:0000256" key="2">
    <source>
        <dbReference type="ARBA" id="ARBA00004496"/>
    </source>
</evidence>
<dbReference type="STRING" id="94208.A0A2S4LB95"/>
<dbReference type="PANTHER" id="PTHR14145:SF2">
    <property type="entry name" value="COP9 SIGNALOSOME COMPLEX SUBUNIT 1"/>
    <property type="match status" value="1"/>
</dbReference>
<comment type="caution">
    <text evidence="8">The sequence shown here is derived from an EMBL/GenBank/DDBJ whole genome shotgun (WGS) entry which is preliminary data.</text>
</comment>
<evidence type="ECO:0000256" key="4">
    <source>
        <dbReference type="ARBA" id="ARBA00022490"/>
    </source>
</evidence>
<organism evidence="8 9">
    <name type="scientific">Tolypocladium paradoxum</name>
    <dbReference type="NCBI Taxonomy" id="94208"/>
    <lineage>
        <taxon>Eukaryota</taxon>
        <taxon>Fungi</taxon>
        <taxon>Dikarya</taxon>
        <taxon>Ascomycota</taxon>
        <taxon>Pezizomycotina</taxon>
        <taxon>Sordariomycetes</taxon>
        <taxon>Hypocreomycetidae</taxon>
        <taxon>Hypocreales</taxon>
        <taxon>Ophiocordycipitaceae</taxon>
        <taxon>Tolypocladium</taxon>
    </lineage>
</organism>
<dbReference type="InterPro" id="IPR036390">
    <property type="entry name" value="WH_DNA-bd_sf"/>
</dbReference>
<dbReference type="PROSITE" id="PS50250">
    <property type="entry name" value="PCI"/>
    <property type="match status" value="1"/>
</dbReference>
<dbReference type="Pfam" id="PF10602">
    <property type="entry name" value="RPN7"/>
    <property type="match status" value="1"/>
</dbReference>
<feature type="domain" description="PCI" evidence="7">
    <location>
        <begin position="224"/>
        <end position="395"/>
    </location>
</feature>
<evidence type="ECO:0000256" key="6">
    <source>
        <dbReference type="ARBA" id="ARBA00023242"/>
    </source>
</evidence>
<dbReference type="GO" id="GO:0005737">
    <property type="term" value="C:cytoplasm"/>
    <property type="evidence" value="ECO:0007669"/>
    <property type="project" value="UniProtKB-SubCell"/>
</dbReference>
<evidence type="ECO:0000256" key="1">
    <source>
        <dbReference type="ARBA" id="ARBA00004123"/>
    </source>
</evidence>
<evidence type="ECO:0000256" key="3">
    <source>
        <dbReference type="ARBA" id="ARBA00008793"/>
    </source>
</evidence>
<accession>A0A2S4LB95</accession>
<comment type="subcellular location">
    <subcellularLocation>
        <location evidence="2">Cytoplasm</location>
    </subcellularLocation>
    <subcellularLocation>
        <location evidence="1">Nucleus</location>
    </subcellularLocation>
</comment>
<dbReference type="AlphaFoldDB" id="A0A2S4LB95"/>
<dbReference type="GO" id="GO:0008180">
    <property type="term" value="C:COP9 signalosome"/>
    <property type="evidence" value="ECO:0007669"/>
    <property type="project" value="UniProtKB-KW"/>
</dbReference>
<dbReference type="SMART" id="SM00088">
    <property type="entry name" value="PINT"/>
    <property type="match status" value="1"/>
</dbReference>
<evidence type="ECO:0000256" key="5">
    <source>
        <dbReference type="ARBA" id="ARBA00022790"/>
    </source>
</evidence>
<dbReference type="EMBL" id="PKSG01000011">
    <property type="protein sequence ID" value="POR39710.1"/>
    <property type="molecule type" value="Genomic_DNA"/>
</dbReference>
<name>A0A2S4LB95_9HYPO</name>
<comment type="similarity">
    <text evidence="3">Belongs to the CSN1 family.</text>
</comment>
<dbReference type="InterPro" id="IPR000717">
    <property type="entry name" value="PCI_dom"/>
</dbReference>
<dbReference type="Gene3D" id="1.25.40.570">
    <property type="match status" value="1"/>
</dbReference>
<proteinExistence type="inferred from homology"/>
<dbReference type="InterPro" id="IPR019585">
    <property type="entry name" value="Rpn7/CSN1"/>
</dbReference>
<dbReference type="OrthoDB" id="422427at2759"/>
<dbReference type="PANTHER" id="PTHR14145">
    <property type="entry name" value="26S PROTESOME SUBUNIT 6"/>
    <property type="match status" value="1"/>
</dbReference>
<dbReference type="Pfam" id="PF01399">
    <property type="entry name" value="PCI"/>
    <property type="match status" value="1"/>
</dbReference>
<protein>
    <submittedName>
        <fullName evidence="8">COP9 signalosome complex subunit 1</fullName>
    </submittedName>
</protein>
<evidence type="ECO:0000259" key="7">
    <source>
        <dbReference type="PROSITE" id="PS50250"/>
    </source>
</evidence>
<gene>
    <name evidence="8" type="ORF">TPAR_00108</name>
</gene>
<keyword evidence="6" id="KW-0539">Nucleus</keyword>
<dbReference type="InterPro" id="IPR045135">
    <property type="entry name" value="Rpn7_N"/>
</dbReference>
<keyword evidence="4" id="KW-0963">Cytoplasm</keyword>
<dbReference type="Proteomes" id="UP000237481">
    <property type="component" value="Unassembled WGS sequence"/>
</dbReference>
<dbReference type="SUPFAM" id="SSF48452">
    <property type="entry name" value="TPR-like"/>
    <property type="match status" value="1"/>
</dbReference>
<dbReference type="SUPFAM" id="SSF46785">
    <property type="entry name" value="Winged helix' DNA-binding domain"/>
    <property type="match status" value="1"/>
</dbReference>
<keyword evidence="9" id="KW-1185">Reference proteome</keyword>
<evidence type="ECO:0000313" key="9">
    <source>
        <dbReference type="Proteomes" id="UP000237481"/>
    </source>
</evidence>